<dbReference type="Pfam" id="PF01794">
    <property type="entry name" value="Ferric_reduct"/>
    <property type="match status" value="1"/>
</dbReference>
<feature type="transmembrane region" description="Helical" evidence="11">
    <location>
        <begin position="311"/>
        <end position="337"/>
    </location>
</feature>
<dbReference type="InterPro" id="IPR013121">
    <property type="entry name" value="Fe_red_NAD-bd_6"/>
</dbReference>
<dbReference type="Proteomes" id="UP001492380">
    <property type="component" value="Unassembled WGS sequence"/>
</dbReference>
<evidence type="ECO:0000256" key="11">
    <source>
        <dbReference type="SAM" id="Phobius"/>
    </source>
</evidence>
<keyword evidence="9 11" id="KW-0472">Membrane</keyword>
<evidence type="ECO:0000256" key="7">
    <source>
        <dbReference type="ARBA" id="ARBA00023002"/>
    </source>
</evidence>
<evidence type="ECO:0000313" key="13">
    <source>
        <dbReference type="EMBL" id="KAK8229211.1"/>
    </source>
</evidence>
<evidence type="ECO:0000256" key="8">
    <source>
        <dbReference type="ARBA" id="ARBA00023065"/>
    </source>
</evidence>
<evidence type="ECO:0000313" key="14">
    <source>
        <dbReference type="Proteomes" id="UP001492380"/>
    </source>
</evidence>
<keyword evidence="7" id="KW-0560">Oxidoreductase</keyword>
<evidence type="ECO:0000256" key="5">
    <source>
        <dbReference type="ARBA" id="ARBA00022982"/>
    </source>
</evidence>
<evidence type="ECO:0000256" key="4">
    <source>
        <dbReference type="ARBA" id="ARBA00022692"/>
    </source>
</evidence>
<keyword evidence="5" id="KW-0249">Electron transport</keyword>
<dbReference type="Pfam" id="PF08030">
    <property type="entry name" value="NAD_binding_6"/>
    <property type="match status" value="1"/>
</dbReference>
<feature type="transmembrane region" description="Helical" evidence="11">
    <location>
        <begin position="271"/>
        <end position="290"/>
    </location>
</feature>
<dbReference type="PANTHER" id="PTHR32361:SF3">
    <property type="entry name" value="REDUCTASE, PUTATIVE (AFU_ORTHOLOGUE AFUA_6G13750)-RELATED"/>
    <property type="match status" value="1"/>
</dbReference>
<dbReference type="PROSITE" id="PS51384">
    <property type="entry name" value="FAD_FR"/>
    <property type="match status" value="1"/>
</dbReference>
<evidence type="ECO:0000256" key="10">
    <source>
        <dbReference type="SAM" id="MobiDB-lite"/>
    </source>
</evidence>
<evidence type="ECO:0000256" key="3">
    <source>
        <dbReference type="ARBA" id="ARBA00022448"/>
    </source>
</evidence>
<name>A0ABR1YGT5_9PEZI</name>
<evidence type="ECO:0000259" key="12">
    <source>
        <dbReference type="PROSITE" id="PS51384"/>
    </source>
</evidence>
<evidence type="ECO:0000256" key="9">
    <source>
        <dbReference type="ARBA" id="ARBA00023136"/>
    </source>
</evidence>
<comment type="subcellular location">
    <subcellularLocation>
        <location evidence="1">Membrane</location>
        <topology evidence="1">Multi-pass membrane protein</topology>
    </subcellularLocation>
</comment>
<dbReference type="SUPFAM" id="SSF52343">
    <property type="entry name" value="Ferredoxin reductase-like, C-terminal NADP-linked domain"/>
    <property type="match status" value="1"/>
</dbReference>
<dbReference type="Pfam" id="PF08022">
    <property type="entry name" value="FAD_binding_8"/>
    <property type="match status" value="1"/>
</dbReference>
<evidence type="ECO:0000256" key="2">
    <source>
        <dbReference type="ARBA" id="ARBA00006278"/>
    </source>
</evidence>
<dbReference type="PANTHER" id="PTHR32361">
    <property type="entry name" value="FERRIC/CUPRIC REDUCTASE TRANSMEMBRANE COMPONENT"/>
    <property type="match status" value="1"/>
</dbReference>
<reference evidence="13 14" key="1">
    <citation type="submission" date="2024-04" db="EMBL/GenBank/DDBJ databases">
        <title>Phyllosticta paracitricarpa is synonymous to the EU quarantine fungus P. citricarpa based on phylogenomic analyses.</title>
        <authorList>
            <consortium name="Lawrence Berkeley National Laboratory"/>
            <person name="Van Ingen-Buijs V.A."/>
            <person name="Van Westerhoven A.C."/>
            <person name="Haridas S."/>
            <person name="Skiadas P."/>
            <person name="Martin F."/>
            <person name="Groenewald J.Z."/>
            <person name="Crous P.W."/>
            <person name="Seidl M.F."/>
        </authorList>
    </citation>
    <scope>NUCLEOTIDE SEQUENCE [LARGE SCALE GENOMIC DNA]</scope>
    <source>
        <strain evidence="13 14">CBS 123374</strain>
    </source>
</reference>
<keyword evidence="4 11" id="KW-0812">Transmembrane</keyword>
<keyword evidence="3" id="KW-0813">Transport</keyword>
<keyword evidence="14" id="KW-1185">Reference proteome</keyword>
<evidence type="ECO:0000256" key="6">
    <source>
        <dbReference type="ARBA" id="ARBA00022989"/>
    </source>
</evidence>
<dbReference type="EMBL" id="JBBWRZ010000009">
    <property type="protein sequence ID" value="KAK8229211.1"/>
    <property type="molecule type" value="Genomic_DNA"/>
</dbReference>
<gene>
    <name evidence="13" type="ORF">HDK90DRAFT_468684</name>
</gene>
<evidence type="ECO:0000256" key="1">
    <source>
        <dbReference type="ARBA" id="ARBA00004141"/>
    </source>
</evidence>
<accession>A0ABR1YGT5</accession>
<feature type="transmembrane region" description="Helical" evidence="11">
    <location>
        <begin position="232"/>
        <end position="251"/>
    </location>
</feature>
<feature type="region of interest" description="Disordered" evidence="10">
    <location>
        <begin position="455"/>
        <end position="481"/>
    </location>
</feature>
<organism evidence="13 14">
    <name type="scientific">Phyllosticta capitalensis</name>
    <dbReference type="NCBI Taxonomy" id="121624"/>
    <lineage>
        <taxon>Eukaryota</taxon>
        <taxon>Fungi</taxon>
        <taxon>Dikarya</taxon>
        <taxon>Ascomycota</taxon>
        <taxon>Pezizomycotina</taxon>
        <taxon>Dothideomycetes</taxon>
        <taxon>Dothideomycetes incertae sedis</taxon>
        <taxon>Botryosphaeriales</taxon>
        <taxon>Phyllostictaceae</taxon>
        <taxon>Phyllosticta</taxon>
    </lineage>
</organism>
<feature type="transmembrane region" description="Helical" evidence="11">
    <location>
        <begin position="129"/>
        <end position="148"/>
    </location>
</feature>
<dbReference type="InterPro" id="IPR051410">
    <property type="entry name" value="Ferric/Cupric_Reductase"/>
</dbReference>
<feature type="transmembrane region" description="Helical" evidence="11">
    <location>
        <begin position="196"/>
        <end position="220"/>
    </location>
</feature>
<keyword evidence="8" id="KW-0406">Ion transport</keyword>
<keyword evidence="6 11" id="KW-1133">Transmembrane helix</keyword>
<dbReference type="Gene3D" id="3.40.50.80">
    <property type="entry name" value="Nucleotide-binding domain of ferredoxin-NADP reductase (FNR) module"/>
    <property type="match status" value="1"/>
</dbReference>
<dbReference type="InterPro" id="IPR013112">
    <property type="entry name" value="FAD-bd_8"/>
</dbReference>
<dbReference type="SFLD" id="SFLDG01168">
    <property type="entry name" value="Ferric_reductase_subgroup_(FRE"/>
    <property type="match status" value="1"/>
</dbReference>
<comment type="caution">
    <text evidence="13">The sequence shown here is derived from an EMBL/GenBank/DDBJ whole genome shotgun (WGS) entry which is preliminary data.</text>
</comment>
<feature type="compositionally biased region" description="Basic and acidic residues" evidence="10">
    <location>
        <begin position="465"/>
        <end position="479"/>
    </location>
</feature>
<dbReference type="InterPro" id="IPR017927">
    <property type="entry name" value="FAD-bd_FR_type"/>
</dbReference>
<comment type="similarity">
    <text evidence="2">Belongs to the ferric reductase (FRE) family.</text>
</comment>
<feature type="transmembrane region" description="Helical" evidence="11">
    <location>
        <begin position="51"/>
        <end position="71"/>
    </location>
</feature>
<proteinExistence type="inferred from homology"/>
<dbReference type="InterPro" id="IPR039261">
    <property type="entry name" value="FNR_nucleotide-bd"/>
</dbReference>
<protein>
    <submittedName>
        <fullName evidence="13">Ferric-chelate reductase-like protein</fullName>
    </submittedName>
</protein>
<sequence>MEVFRRHIQNMSDATTKEHHWGYVDRALPCTSGEGTCAYLDAVYWMMDVSMLYTFILWAVIGGILFLFLFYRLLKPKRSQSFYPMKQDPEAPKSSQSSIYRLYRSTVVGLRKWLLPETLRNVFGRVSRLQVVVLAVMLAYLLIFRWVLLPHWGEQPLIPYSLVGIVYKTWVTPVKGSPGLYSTRTGLGGFADRVGAFAYALTPLTIGLATRESILSLLTGIPYQHFMFLHRWTGRIIFVQSFLHTLGWTIVEGKLYQPQPSTYSEFMAEQYIIFGVVAMLFITFLYIFSIKRVIQWTGYEFFRKTHYIVAALYLGACWGHWTHLACWMIASIGIMFLDRGLRLARICLIHIGYKDGNKGLGFRCAQSTLQLFEDGDTTVVRLDFVHNHEPWRPGQHFYLCFPALSIWQSHPMTPSSVPAPHPASPHHTYLIRAEKGETRRLAELAQKFEIASGSNSTASSFENGNFEKGKARQGEKEASEQTTPVILTGPYGEKVLHEDGEVDNMLAITGGTGITFTLPVATAAIGNTKTIDLVWIVRKAANVAWIAPELLELKAAMSAGFAPGLRIKIFVTRDADKSDRSTSSQVLSKSVEEVLAPQAGFEVEWLADHHPSSQEVLGAFVERAAAQGGRCQVVASGPAGLGTDLRSAVAERCDAGRVWRGDESADLELIWDNRSA</sequence>
<dbReference type="CDD" id="cd06186">
    <property type="entry name" value="NOX_Duox_like_FAD_NADP"/>
    <property type="match status" value="1"/>
</dbReference>
<feature type="domain" description="FAD-binding FR-type" evidence="12">
    <location>
        <begin position="336"/>
        <end position="497"/>
    </location>
</feature>
<dbReference type="SFLD" id="SFLDS00052">
    <property type="entry name" value="Ferric_Reductase_Domain"/>
    <property type="match status" value="1"/>
</dbReference>
<dbReference type="InterPro" id="IPR013130">
    <property type="entry name" value="Fe3_Rdtase_TM_dom"/>
</dbReference>